<dbReference type="EMBL" id="SMJW01000152">
    <property type="protein sequence ID" value="TDC11962.1"/>
    <property type="molecule type" value="Genomic_DNA"/>
</dbReference>
<protein>
    <recommendedName>
        <fullName evidence="4">Serine protease</fullName>
    </recommendedName>
</protein>
<dbReference type="Pfam" id="PF13365">
    <property type="entry name" value="Trypsin_2"/>
    <property type="match status" value="1"/>
</dbReference>
<dbReference type="InterPro" id="IPR027417">
    <property type="entry name" value="P-loop_NTPase"/>
</dbReference>
<organism evidence="2 3">
    <name type="scientific">Actinomadura bangladeshensis</name>
    <dbReference type="NCBI Taxonomy" id="453573"/>
    <lineage>
        <taxon>Bacteria</taxon>
        <taxon>Bacillati</taxon>
        <taxon>Actinomycetota</taxon>
        <taxon>Actinomycetes</taxon>
        <taxon>Streptosporangiales</taxon>
        <taxon>Thermomonosporaceae</taxon>
        <taxon>Actinomadura</taxon>
    </lineage>
</organism>
<feature type="compositionally biased region" description="Low complexity" evidence="1">
    <location>
        <begin position="1086"/>
        <end position="1099"/>
    </location>
</feature>
<dbReference type="OrthoDB" id="135105at2"/>
<gene>
    <name evidence="2" type="ORF">E1284_25975</name>
</gene>
<dbReference type="InterPro" id="IPR009003">
    <property type="entry name" value="Peptidase_S1_PA"/>
</dbReference>
<dbReference type="InterPro" id="IPR016024">
    <property type="entry name" value="ARM-type_fold"/>
</dbReference>
<dbReference type="RefSeq" id="WP_131942754.1">
    <property type="nucleotide sequence ID" value="NZ_BAAAMX010000046.1"/>
</dbReference>
<dbReference type="Gene3D" id="2.40.10.120">
    <property type="match status" value="1"/>
</dbReference>
<dbReference type="InterPro" id="IPR011989">
    <property type="entry name" value="ARM-like"/>
</dbReference>
<dbReference type="Proteomes" id="UP000295431">
    <property type="component" value="Unassembled WGS sequence"/>
</dbReference>
<evidence type="ECO:0008006" key="4">
    <source>
        <dbReference type="Google" id="ProtNLM"/>
    </source>
</evidence>
<dbReference type="SMART" id="SM00567">
    <property type="entry name" value="EZ_HEAT"/>
    <property type="match status" value="11"/>
</dbReference>
<dbReference type="SUPFAM" id="SSF50494">
    <property type="entry name" value="Trypsin-like serine proteases"/>
    <property type="match status" value="1"/>
</dbReference>
<feature type="region of interest" description="Disordered" evidence="1">
    <location>
        <begin position="903"/>
        <end position="922"/>
    </location>
</feature>
<dbReference type="Pfam" id="PF13646">
    <property type="entry name" value="HEAT_2"/>
    <property type="match status" value="2"/>
</dbReference>
<keyword evidence="3" id="KW-1185">Reference proteome</keyword>
<dbReference type="InterPro" id="IPR004155">
    <property type="entry name" value="PBS_lyase_HEAT"/>
</dbReference>
<dbReference type="SUPFAM" id="SSF52540">
    <property type="entry name" value="P-loop containing nucleoside triphosphate hydrolases"/>
    <property type="match status" value="1"/>
</dbReference>
<feature type="region of interest" description="Disordered" evidence="1">
    <location>
        <begin position="1080"/>
        <end position="1099"/>
    </location>
</feature>
<evidence type="ECO:0000313" key="3">
    <source>
        <dbReference type="Proteomes" id="UP000295431"/>
    </source>
</evidence>
<feature type="region of interest" description="Disordered" evidence="1">
    <location>
        <begin position="990"/>
        <end position="1013"/>
    </location>
</feature>
<accession>A0A4R4NWW8</accession>
<comment type="caution">
    <text evidence="2">The sequence shown here is derived from an EMBL/GenBank/DDBJ whole genome shotgun (WGS) entry which is preliminary data.</text>
</comment>
<proteinExistence type="predicted"/>
<evidence type="ECO:0000313" key="2">
    <source>
        <dbReference type="EMBL" id="TDC11962.1"/>
    </source>
</evidence>
<evidence type="ECO:0000256" key="1">
    <source>
        <dbReference type="SAM" id="MobiDB-lite"/>
    </source>
</evidence>
<sequence length="1577" mass="168066">MTGRAATERLLRSAVVPIEVPGAGQPVLGTGFLVAPHVVATCAHVVARTRAELPEVVIGTVPGNAEKIELVPVPAWYLGKDAGGPDLAFLWSAKALDNAHVMLAPAVETGDALLTYGHPAGQFRGGQSATLHYAGASKLQGDRQDWEPERVVGTPVSGGYSGSPVLNLRTGAVCGMMCMSNDRGSAHMVGAADILGHLPEEAAAAQQREPGPGGAAWLATLTDDQITAGGWRYAGPRLRDYLETAVRAALLPSRSEADGTSRLPDLADVYMEQSAMPDETMPEGHTTIPAAEIFRRDAHAIIFGGPGLGKSSLLRMGLTELARAWLDGDPRTGIPVRVQATDLADARPLPQLIAASVEADLSAAGIVSSWPPEFFAAEPVPEARWLVFVDGLDDIVDPAARRSVLDKLAGVANGPHASLYRFVLASRPLSLQELEQDDAWLGGRYELQPFTIGQLRRFAEHMLAELGTDDPAAVAQRLVDEVDRAELAGIAVVPLMATMLCQLLALDLDRPLPTGLTGIYEDFTQALAAPQYVDGRRGIFQQAEAAFRPYGPRAVRAATDVLDRSAELLARLALARHDGSTEPALELLVGWERESRPQPIPERRWREFLKGILRRSGLLTERLGDFVFVHDTICDYLAARAIVADEERSFAAFHQLFYEWRRPWPGVAEVWRQPSWRYSLTRFLIALWPGPDRMFNALRGVAEQGGLAGCAFVVSLLQDGVVTDERLAAAAAPTLERIASTPVDRGFAARQALELLAWVGARDQLHRVAVADSASRETRRRAAVLLAELGDGRGSGRLAELAGDDGRDANDRLDAFGALVRLGDERAAGLLQGVVEALVARTGVRRTTQRVTVRLGAELGADVLAMIAESGALARAVREASARALTRLGDPRGPLLTAMLGEQDSDADASGAPPADSELPRSPLAPGMLRLIAANTALNVRIRLAAFEALTRQSARSSPGLLAALTKDSSTGPDTRKEILALFAGMRAEADPADPEAADPGARGGRGRTGPAGEDHVDVLGSIALDPQVEPHMRIAAAESLELFGVPDAADYLQAIADDTSVPEVLRRRVAEMAASAERNPGVSFGAGPAAGKGPSPAGKGRLAAWQEIFVMLSRWPGQWLAEEGGGSDGLVPPPRCLDAMADFARNTSVSKSLRLAAAKALESLGDARGTPLATGLRWNRLRGAPRNDSSGAELCVRLLDEAAALERRFQGGGEGHLPVVAERLHLLHSLADDSGTDINVRCHAAEVIARSGDGRGNDVLLLLLGDSSQSRNVRGRIAETLKRLGDARGVELLRSMAVDRRRSVSERQAVTRWLNAVGQATKAYADDLGEERTWPRGVRYLPDPALSARLQLKESATVPDVETREAIRYVLAQFSEPEKVRGLLAAATDPEAPSDRRREAIGALALQGAASELAELAGDSGYDAAVRCWAAEEASWLGDPRGTETLVSIVEDRSVDPYTRRGAAHFLAWLDDPRASRLLAGLATDPATTIDARRAATELLTQLDFTDDLLTLVLAAETADGARLNAVGILASHGDEPEYVLARIRAEPTLSSAVRHRAAQAMGALQARRPPAAAGG</sequence>
<dbReference type="Gene3D" id="1.25.10.10">
    <property type="entry name" value="Leucine-rich Repeat Variant"/>
    <property type="match status" value="2"/>
</dbReference>
<feature type="compositionally biased region" description="Low complexity" evidence="1">
    <location>
        <begin position="908"/>
        <end position="917"/>
    </location>
</feature>
<dbReference type="SUPFAM" id="SSF48371">
    <property type="entry name" value="ARM repeat"/>
    <property type="match status" value="1"/>
</dbReference>
<name>A0A4R4NWW8_9ACTN</name>
<reference evidence="2 3" key="1">
    <citation type="submission" date="2019-03" db="EMBL/GenBank/DDBJ databases">
        <title>Draft genome sequences of novel Actinobacteria.</title>
        <authorList>
            <person name="Sahin N."/>
            <person name="Ay H."/>
            <person name="Saygin H."/>
        </authorList>
    </citation>
    <scope>NUCLEOTIDE SEQUENCE [LARGE SCALE GENOMIC DNA]</scope>
    <source>
        <strain evidence="2 3">DSM 45347</strain>
    </source>
</reference>